<evidence type="ECO:0000313" key="2">
    <source>
        <dbReference type="EMBL" id="KPP66533.1"/>
    </source>
</evidence>
<dbReference type="GO" id="GO:0016020">
    <property type="term" value="C:membrane"/>
    <property type="evidence" value="ECO:0007669"/>
    <property type="project" value="TreeGrafter"/>
</dbReference>
<dbReference type="EMBL" id="JARO02005585">
    <property type="protein sequence ID" value="KPP66533.1"/>
    <property type="molecule type" value="Genomic_DNA"/>
</dbReference>
<gene>
    <name evidence="2" type="ORF">Z043_114958</name>
</gene>
<dbReference type="InterPro" id="IPR045575">
    <property type="entry name" value="ASTN_1_2_N"/>
</dbReference>
<evidence type="ECO:0000313" key="3">
    <source>
        <dbReference type="Proteomes" id="UP000034805"/>
    </source>
</evidence>
<dbReference type="GO" id="GO:0001764">
    <property type="term" value="P:neuron migration"/>
    <property type="evidence" value="ECO:0007669"/>
    <property type="project" value="InterPro"/>
</dbReference>
<dbReference type="PANTHER" id="PTHR16592:SF2">
    <property type="entry name" value="ASTROTACTIN-2"/>
    <property type="match status" value="1"/>
</dbReference>
<accession>A0A0P7UEZ6</accession>
<reference evidence="2 3" key="1">
    <citation type="submission" date="2015-08" db="EMBL/GenBank/DDBJ databases">
        <title>The genome of the Asian arowana (Scleropages formosus).</title>
        <authorList>
            <person name="Tan M.H."/>
            <person name="Gan H.M."/>
            <person name="Croft L.J."/>
            <person name="Austin C.M."/>
        </authorList>
    </citation>
    <scope>NUCLEOTIDE SEQUENCE [LARGE SCALE GENOMIC DNA]</scope>
    <source>
        <strain evidence="2">Aro1</strain>
    </source>
</reference>
<proteinExistence type="predicted"/>
<organism evidence="2 3">
    <name type="scientific">Scleropages formosus</name>
    <name type="common">Asian bonytongue</name>
    <name type="synonym">Osteoglossum formosum</name>
    <dbReference type="NCBI Taxonomy" id="113540"/>
    <lineage>
        <taxon>Eukaryota</taxon>
        <taxon>Metazoa</taxon>
        <taxon>Chordata</taxon>
        <taxon>Craniata</taxon>
        <taxon>Vertebrata</taxon>
        <taxon>Euteleostomi</taxon>
        <taxon>Actinopterygii</taxon>
        <taxon>Neopterygii</taxon>
        <taxon>Teleostei</taxon>
        <taxon>Osteoglossocephala</taxon>
        <taxon>Osteoglossomorpha</taxon>
        <taxon>Osteoglossiformes</taxon>
        <taxon>Osteoglossidae</taxon>
        <taxon>Scleropages</taxon>
    </lineage>
</organism>
<dbReference type="GO" id="GO:0007158">
    <property type="term" value="P:neuron cell-cell adhesion"/>
    <property type="evidence" value="ECO:0007669"/>
    <property type="project" value="TreeGrafter"/>
</dbReference>
<dbReference type="Pfam" id="PF19441">
    <property type="entry name" value="ASTN_1_2_N"/>
    <property type="match status" value="1"/>
</dbReference>
<dbReference type="InterPro" id="IPR026995">
    <property type="entry name" value="Astrotactin"/>
</dbReference>
<comment type="caution">
    <text evidence="2">The sequence shown here is derived from an EMBL/GenBank/DDBJ whole genome shotgun (WGS) entry which is preliminary data.</text>
</comment>
<dbReference type="PANTHER" id="PTHR16592">
    <property type="entry name" value="ASTROTACTIN-1-LIKE"/>
    <property type="match status" value="1"/>
</dbReference>
<dbReference type="GO" id="GO:0005768">
    <property type="term" value="C:endosome"/>
    <property type="evidence" value="ECO:0007669"/>
    <property type="project" value="TreeGrafter"/>
</dbReference>
<sequence length="124" mass="13941">MSGLGSELSQVHWKQQWLENGTLFFHVSMSSAEQLHQATEAPARQPAHIPNEHAHLLHVSVMVSFKPHPPTSLAHGSELLSALKWEEMGCVGGDLSDQRYKVFIFLEKRDCATVRTNIKDKVKL</sequence>
<dbReference type="Proteomes" id="UP000034805">
    <property type="component" value="Unassembled WGS sequence"/>
</dbReference>
<name>A0A0P7UEZ6_SCLFO</name>
<feature type="domain" description="Astrotactin-1/2 N-terminal" evidence="1">
    <location>
        <begin position="2"/>
        <end position="74"/>
    </location>
</feature>
<protein>
    <recommendedName>
        <fullName evidence="1">Astrotactin-1/2 N-terminal domain-containing protein</fullName>
    </recommendedName>
</protein>
<evidence type="ECO:0000259" key="1">
    <source>
        <dbReference type="Pfam" id="PF19441"/>
    </source>
</evidence>
<dbReference type="AlphaFoldDB" id="A0A0P7UEZ6"/>